<protein>
    <recommendedName>
        <fullName evidence="2">Ig-like domain-containing protein</fullName>
    </recommendedName>
</protein>
<dbReference type="AlphaFoldDB" id="A0AAJ1BK50"/>
<dbReference type="Proteomes" id="UP001297581">
    <property type="component" value="Unassembled WGS sequence"/>
</dbReference>
<feature type="chain" id="PRO_5042592918" description="Ig-like domain-containing protein" evidence="1">
    <location>
        <begin position="26"/>
        <end position="856"/>
    </location>
</feature>
<comment type="caution">
    <text evidence="3">The sequence shown here is derived from an EMBL/GenBank/DDBJ whole genome shotgun (WGS) entry which is preliminary data.</text>
</comment>
<dbReference type="PROSITE" id="PS51257">
    <property type="entry name" value="PROKAR_LIPOPROTEIN"/>
    <property type="match status" value="1"/>
</dbReference>
<proteinExistence type="predicted"/>
<keyword evidence="4" id="KW-1185">Reference proteome</keyword>
<dbReference type="Gene3D" id="2.60.40.3010">
    <property type="match status" value="2"/>
</dbReference>
<dbReference type="PROSITE" id="PS50835">
    <property type="entry name" value="IG_LIKE"/>
    <property type="match status" value="1"/>
</dbReference>
<dbReference type="SUPFAM" id="SSF49299">
    <property type="entry name" value="PKD domain"/>
    <property type="match status" value="1"/>
</dbReference>
<dbReference type="EMBL" id="JAKUDL010000009">
    <property type="protein sequence ID" value="MCH4296304.1"/>
    <property type="molecule type" value="Genomic_DNA"/>
</dbReference>
<name>A0AAJ1BK50_9GAMM</name>
<dbReference type="InterPro" id="IPR022409">
    <property type="entry name" value="PKD/Chitinase_dom"/>
</dbReference>
<evidence type="ECO:0000313" key="3">
    <source>
        <dbReference type="EMBL" id="MCH4296304.1"/>
    </source>
</evidence>
<feature type="domain" description="Ig-like" evidence="2">
    <location>
        <begin position="131"/>
        <end position="214"/>
    </location>
</feature>
<feature type="signal peptide" evidence="1">
    <location>
        <begin position="1"/>
        <end position="25"/>
    </location>
</feature>
<evidence type="ECO:0000256" key="1">
    <source>
        <dbReference type="SAM" id="SignalP"/>
    </source>
</evidence>
<evidence type="ECO:0000259" key="2">
    <source>
        <dbReference type="PROSITE" id="PS50835"/>
    </source>
</evidence>
<dbReference type="InterPro" id="IPR007110">
    <property type="entry name" value="Ig-like_dom"/>
</dbReference>
<keyword evidence="1" id="KW-0732">Signal</keyword>
<sequence>MTSFQKTILASLVAASLSACGGSSGGDTTPEPQTANKAPTLSIANASVRERAQVSLTATASDADGSIASYRWIQKSGAAVALSGDTSTTLSFTAPEVAENQTLVFSLTVTDNQGATASQDVEVTVVNNSLPGIAVADVSVKEGESATVTANVSDSDGTVTKLAWSQKSGTGVTLSGADSQTLSFTAPAVVADETLVFTLSATDNDGETSSRDVTVTVTANLVSLTLEGKVTDNPVANAKVTADVAGKQFHTTADVDGLYRLALTVDDSELGELVKLSAVGPQTDSKTRLVALLGSVNRLLEMAGTDATLTREETILVNVTNVSTAVAALLKEANGGEAVTSAETFDALQNQYDATRVLPLATAIKLVLDFAPAHELLKLPEGVADTQALVEDKQQVLAYLTKVKGMLLSVYEAAEAEIIDDPNLMRAPVQSSEVVGSYFFKYQDGVKRGDRLVLAANGTGQLHLGSAATAFTWEKTEVDVRLTLPNDGVLLYEDSVYSGGQLMQRQNLLSHKVIKWIDASATGAQLLVSDYMVHHYPNGEREDEFSEQHRTFSVVKTEGLAKGDTLITAGSSFSLPVPTETMAILNGHEKAGKMYRSSLGLILGDNHSATVNIPQFLGDGSVQYQALSGSYSFSDNGNLKVMAQDGEDNIALDVAFLGSDTPLEVNVVEAASGYAISGLMLKQSGAQWTAATAAGIYALDWDFFTPGSYFWVELNADGTMLTFDAFDKNKDGLFEASEVSKMPGYWRLNDSGTVSMRRYRYNHEVSGKYGYCEATGFETGLDDSCAVAREREWTLQQQQGSSYYVSQLHRFYMDSQGRSYLGADLPADVHVLDSAQTDNRRWTKITERPITLPEGL</sequence>
<dbReference type="InterPro" id="IPR035986">
    <property type="entry name" value="PKD_dom_sf"/>
</dbReference>
<dbReference type="RefSeq" id="WP_240592361.1">
    <property type="nucleotide sequence ID" value="NZ_JAKUDL010000009.1"/>
</dbReference>
<reference evidence="3 4" key="1">
    <citation type="submission" date="2022-02" db="EMBL/GenBank/DDBJ databases">
        <title>The genome sequence of Shewanella sp. 3B26.</title>
        <authorList>
            <person name="Du J."/>
        </authorList>
    </citation>
    <scope>NUCLEOTIDE SEQUENCE [LARGE SCALE GENOMIC DNA]</scope>
    <source>
        <strain evidence="3 4">3B26</strain>
    </source>
</reference>
<evidence type="ECO:0000313" key="4">
    <source>
        <dbReference type="Proteomes" id="UP001297581"/>
    </source>
</evidence>
<dbReference type="CDD" id="cd00146">
    <property type="entry name" value="PKD"/>
    <property type="match status" value="1"/>
</dbReference>
<dbReference type="SMART" id="SM00089">
    <property type="entry name" value="PKD"/>
    <property type="match status" value="2"/>
</dbReference>
<dbReference type="Pfam" id="PF22352">
    <property type="entry name" value="K319L-like_PKD"/>
    <property type="match status" value="2"/>
</dbReference>
<organism evidence="3 4">
    <name type="scientific">Shewanella zhuhaiensis</name>
    <dbReference type="NCBI Taxonomy" id="2919576"/>
    <lineage>
        <taxon>Bacteria</taxon>
        <taxon>Pseudomonadati</taxon>
        <taxon>Pseudomonadota</taxon>
        <taxon>Gammaproteobacteria</taxon>
        <taxon>Alteromonadales</taxon>
        <taxon>Shewanellaceae</taxon>
        <taxon>Shewanella</taxon>
    </lineage>
</organism>
<accession>A0AAJ1BK50</accession>
<gene>
    <name evidence="3" type="ORF">MJ923_18490</name>
</gene>